<evidence type="ECO:0000256" key="6">
    <source>
        <dbReference type="ARBA" id="ARBA00022801"/>
    </source>
</evidence>
<evidence type="ECO:0000259" key="11">
    <source>
        <dbReference type="Pfam" id="PF13087"/>
    </source>
</evidence>
<dbReference type="InterPro" id="IPR049080">
    <property type="entry name" value="MOV-10-like_beta-barrel"/>
</dbReference>
<evidence type="ECO:0000256" key="3">
    <source>
        <dbReference type="ARBA" id="ARBA00012552"/>
    </source>
</evidence>
<evidence type="ECO:0000313" key="14">
    <source>
        <dbReference type="Proteomes" id="UP000590868"/>
    </source>
</evidence>
<dbReference type="GO" id="GO:0005737">
    <property type="term" value="C:cytoplasm"/>
    <property type="evidence" value="ECO:0007669"/>
    <property type="project" value="UniProtKB-SubCell"/>
</dbReference>
<evidence type="ECO:0000259" key="12">
    <source>
        <dbReference type="Pfam" id="PF21634"/>
    </source>
</evidence>
<dbReference type="Gene3D" id="3.40.50.300">
    <property type="entry name" value="P-loop containing nucleotide triphosphate hydrolases"/>
    <property type="match status" value="2"/>
</dbReference>
<reference evidence="13 14" key="1">
    <citation type="submission" date="2019-09" db="EMBL/GenBank/DDBJ databases">
        <title>Bird 10,000 Genomes (B10K) Project - Family phase.</title>
        <authorList>
            <person name="Zhang G."/>
        </authorList>
    </citation>
    <scope>NUCLEOTIDE SEQUENCE [LARGE SCALE GENOMIC DNA]</scope>
    <source>
        <strain evidence="13">B10K-DU-001-55</strain>
        <tissue evidence="13">Muscle</tissue>
    </source>
</reference>
<dbReference type="GO" id="GO:0016787">
    <property type="term" value="F:hydrolase activity"/>
    <property type="evidence" value="ECO:0007669"/>
    <property type="project" value="UniProtKB-KW"/>
</dbReference>
<sequence length="1186" mass="133164">MLGLFSGVLSYFWRRAGDEEGGSEGRVTSGEKEFKTVRGTVTRFCHDYGMIDDLIIFTKDAVPKHMLLTVGKEITAVVEKDKTSGGLRAIRVDAVQKAWGDSNSTCEASEVNMKTLIGSITALCKGGGYINQNTFFSMEDVCEGYKPYEGDWVQAKYFINPTTWNSKAVAVQPLRYKQIDKVHISSICGRSGTVDDSVFFTLDSLMLPNGYSPCKHDLVKTVVVESSQSCYIWRALCLVPVSQDGQSQSNGDNLDEPYENLLRDKGELEISRMTNFGTLKQGQSKRMVIWIQNKGSVPQSLISCTFVGWVKDKQYSFQIPQKWEDSPEAYLSSFPINQGNLSKTAINLNYGRVAYESLNNTSIMKDGVSPDESLHNGENRQRGYVEQSKCINITEEIVIPPGGKKFIVVMCTAVNLGYSRELLLLEFSDFTVGRYIEATVINEEELVIAPVEPFSPRKPKITPEVQPRRTTVVAPIYRRNHRRCLPSFLPHYTIPDELRKCVEQKLDILTFQPLLAEGLNLDNYKAYFSTLLWLEDVCTEMEIKDFSLSGVVLKRKGNFLVLEVPGVEEGRPRLVAGDKVILKSQVYTEHVIEYVAYITEICNEEVTLKLNADFEQAYSLEPMDVEFVHCRITSRRCHLAVEQAIYLGEKVLFPEKLVLKSPQAVMIQNAREYCGVNDGLKQCSQQESEVSVGQKGHQVLSDIIHQQIVFSYPSVSPPFFFFFFWGVWVGDETVPLKQKDVEFFNPVLNEEQKLAVKRILSGECRPTPFVLFGPPGTGKTLTVVEAILQIHYTLPDSRVLVCAPSNAATDLICLRLHQSNLLEPGAMVRVNASFRSEEQIHGMVRPYCKDGDNIQKASWFRIVITTCSSAGMFYQTAVRLGHFTHVILDEAGQASEPESLIPLGFISEAVGQVVLVGDPKQLGPVIKCNIALNFGLNVSLLERLISRKMYLRDENASSASEAYNPLLITKLVKNYRSHSALLALPSKLFYHKELESCADTSVVTSLLHWGKLPRKGFPLIFHGIRGSEMREGHSPSWFNPTEAVQVMQYCYNLAKNESIVVTDIGVIAPYRKQVEKIRFLLRSIDLEDIKVGTVEEFQGQEYMAVILSTVRSHKGLCDDEKYCLGFLSNPKRFNVAITRAKALLVVVGNPHVLVKDPCFCALLEYSLVNRAYVGCDLPSELQCLQE</sequence>
<comment type="catalytic activity">
    <reaction evidence="9">
        <text>ATP + H2O = ADP + phosphate + H(+)</text>
        <dbReference type="Rhea" id="RHEA:13065"/>
        <dbReference type="ChEBI" id="CHEBI:15377"/>
        <dbReference type="ChEBI" id="CHEBI:15378"/>
        <dbReference type="ChEBI" id="CHEBI:30616"/>
        <dbReference type="ChEBI" id="CHEBI:43474"/>
        <dbReference type="ChEBI" id="CHEBI:456216"/>
        <dbReference type="EC" id="3.6.4.13"/>
    </reaction>
</comment>
<dbReference type="AlphaFoldDB" id="A0A7L2B339"/>
<dbReference type="InterPro" id="IPR041679">
    <property type="entry name" value="DNA2/NAM7-like_C"/>
</dbReference>
<dbReference type="OrthoDB" id="6513042at2759"/>
<dbReference type="InterPro" id="IPR041677">
    <property type="entry name" value="DNA2/NAM7_AAA_11"/>
</dbReference>
<keyword evidence="14" id="KW-1185">Reference proteome</keyword>
<dbReference type="InterPro" id="IPR027417">
    <property type="entry name" value="P-loop_NTPase"/>
</dbReference>
<dbReference type="CDD" id="cd18078">
    <property type="entry name" value="DEXXQc_Mov10L1"/>
    <property type="match status" value="1"/>
</dbReference>
<evidence type="ECO:0000313" key="13">
    <source>
        <dbReference type="EMBL" id="NXP52572.1"/>
    </source>
</evidence>
<gene>
    <name evidence="13" type="primary">Mov10l1</name>
    <name evidence="13" type="ORF">HELFUL_R02201</name>
</gene>
<feature type="domain" description="DNA2/NAM7 helicase helicase" evidence="10">
    <location>
        <begin position="861"/>
        <end position="927"/>
    </location>
</feature>
<feature type="non-terminal residue" evidence="13">
    <location>
        <position position="1186"/>
    </location>
</feature>
<dbReference type="EMBL" id="VXBZ01009107">
    <property type="protein sequence ID" value="NXP52572.1"/>
    <property type="molecule type" value="Genomic_DNA"/>
</dbReference>
<dbReference type="PANTHER" id="PTHR45418">
    <property type="entry name" value="CANCER/TESTIS ANTIGEN 55"/>
    <property type="match status" value="1"/>
</dbReference>
<evidence type="ECO:0000259" key="10">
    <source>
        <dbReference type="Pfam" id="PF13086"/>
    </source>
</evidence>
<comment type="subcellular location">
    <subcellularLocation>
        <location evidence="1">Cytoplasm</location>
    </subcellularLocation>
</comment>
<keyword evidence="5" id="KW-0547">Nucleotide-binding</keyword>
<feature type="domain" description="DNA2/NAM7 helicase-like C-terminal" evidence="11">
    <location>
        <begin position="938"/>
        <end position="1150"/>
    </location>
</feature>
<keyword evidence="4" id="KW-0963">Cytoplasm</keyword>
<evidence type="ECO:0000256" key="4">
    <source>
        <dbReference type="ARBA" id="ARBA00022490"/>
    </source>
</evidence>
<accession>A0A7L2B339</accession>
<dbReference type="EC" id="3.6.4.13" evidence="3"/>
<feature type="domain" description="Helicase MOV-10-like beta-barrel" evidence="12">
    <location>
        <begin position="551"/>
        <end position="619"/>
    </location>
</feature>
<feature type="domain" description="DNA2/NAM7 helicase helicase" evidence="10">
    <location>
        <begin position="748"/>
        <end position="834"/>
    </location>
</feature>
<dbReference type="GO" id="GO:0005524">
    <property type="term" value="F:ATP binding"/>
    <property type="evidence" value="ECO:0007669"/>
    <property type="project" value="UniProtKB-KW"/>
</dbReference>
<name>A0A7L2B339_9GRUI</name>
<dbReference type="Pfam" id="PF13086">
    <property type="entry name" value="AAA_11"/>
    <property type="match status" value="2"/>
</dbReference>
<proteinExistence type="inferred from homology"/>
<comment type="similarity">
    <text evidence="2">Belongs to the DNA2/NAM7 helicase family. SDE3 subfamily.</text>
</comment>
<dbReference type="PANTHER" id="PTHR45418:SF1">
    <property type="entry name" value="CANCER_TESTIS ANTIGEN 55"/>
    <property type="match status" value="1"/>
</dbReference>
<dbReference type="FunFam" id="3.40.50.300:FF:000864">
    <property type="entry name" value="Mov10-like RISC complex RNA helicase 1"/>
    <property type="match status" value="1"/>
</dbReference>
<dbReference type="SUPFAM" id="SSF52540">
    <property type="entry name" value="P-loop containing nucleoside triphosphate hydrolases"/>
    <property type="match status" value="1"/>
</dbReference>
<evidence type="ECO:0000256" key="2">
    <source>
        <dbReference type="ARBA" id="ARBA00005601"/>
    </source>
</evidence>
<evidence type="ECO:0000256" key="8">
    <source>
        <dbReference type="ARBA" id="ARBA00022840"/>
    </source>
</evidence>
<feature type="non-terminal residue" evidence="13">
    <location>
        <position position="1"/>
    </location>
</feature>
<evidence type="ECO:0000256" key="7">
    <source>
        <dbReference type="ARBA" id="ARBA00022806"/>
    </source>
</evidence>
<dbReference type="InterPro" id="IPR047187">
    <property type="entry name" value="SF1_C_Upf1"/>
</dbReference>
<keyword evidence="7 13" id="KW-0347">Helicase</keyword>
<evidence type="ECO:0000256" key="9">
    <source>
        <dbReference type="ARBA" id="ARBA00047984"/>
    </source>
</evidence>
<dbReference type="CDD" id="cd18808">
    <property type="entry name" value="SF1_C_Upf1"/>
    <property type="match status" value="1"/>
</dbReference>
<comment type="caution">
    <text evidence="13">The sequence shown here is derived from an EMBL/GenBank/DDBJ whole genome shotgun (WGS) entry which is preliminary data.</text>
</comment>
<dbReference type="Pfam" id="PF21634">
    <property type="entry name" value="MOV-10_beta-barrel"/>
    <property type="match status" value="1"/>
</dbReference>
<evidence type="ECO:0000256" key="5">
    <source>
        <dbReference type="ARBA" id="ARBA00022741"/>
    </source>
</evidence>
<organism evidence="13 14">
    <name type="scientific">Heliornis fulica</name>
    <name type="common">sungrebe</name>
    <dbReference type="NCBI Taxonomy" id="54369"/>
    <lineage>
        <taxon>Eukaryota</taxon>
        <taxon>Metazoa</taxon>
        <taxon>Chordata</taxon>
        <taxon>Craniata</taxon>
        <taxon>Vertebrata</taxon>
        <taxon>Euteleostomi</taxon>
        <taxon>Archelosauria</taxon>
        <taxon>Archosauria</taxon>
        <taxon>Dinosauria</taxon>
        <taxon>Saurischia</taxon>
        <taxon>Theropoda</taxon>
        <taxon>Coelurosauria</taxon>
        <taxon>Aves</taxon>
        <taxon>Neognathae</taxon>
        <taxon>Neoaves</taxon>
        <taxon>Gruiformes</taxon>
        <taxon>Heliornithidae</taxon>
        <taxon>Heliornis</taxon>
    </lineage>
</organism>
<dbReference type="GO" id="GO:0003724">
    <property type="term" value="F:RNA helicase activity"/>
    <property type="evidence" value="ECO:0007669"/>
    <property type="project" value="UniProtKB-EC"/>
</dbReference>
<evidence type="ECO:0000256" key="1">
    <source>
        <dbReference type="ARBA" id="ARBA00004496"/>
    </source>
</evidence>
<keyword evidence="8" id="KW-0067">ATP-binding</keyword>
<keyword evidence="6" id="KW-0378">Hydrolase</keyword>
<protein>
    <recommendedName>
        <fullName evidence="3">RNA helicase</fullName>
        <ecNumber evidence="3">3.6.4.13</ecNumber>
    </recommendedName>
</protein>
<dbReference type="Proteomes" id="UP000590868">
    <property type="component" value="Unassembled WGS sequence"/>
</dbReference>
<dbReference type="Pfam" id="PF13087">
    <property type="entry name" value="AAA_12"/>
    <property type="match status" value="1"/>
</dbReference>